<reference evidence="2" key="1">
    <citation type="submission" date="2021-01" db="EMBL/GenBank/DDBJ databases">
        <title>Whole genome shotgun sequence of Virgisporangium aurantiacum NBRC 16421.</title>
        <authorList>
            <person name="Komaki H."/>
            <person name="Tamura T."/>
        </authorList>
    </citation>
    <scope>NUCLEOTIDE SEQUENCE</scope>
    <source>
        <strain evidence="2">NBRC 16421</strain>
    </source>
</reference>
<proteinExistence type="predicted"/>
<organism evidence="2 3">
    <name type="scientific">Virgisporangium aurantiacum</name>
    <dbReference type="NCBI Taxonomy" id="175570"/>
    <lineage>
        <taxon>Bacteria</taxon>
        <taxon>Bacillati</taxon>
        <taxon>Actinomycetota</taxon>
        <taxon>Actinomycetes</taxon>
        <taxon>Micromonosporales</taxon>
        <taxon>Micromonosporaceae</taxon>
        <taxon>Virgisporangium</taxon>
    </lineage>
</organism>
<protein>
    <submittedName>
        <fullName evidence="2">Uncharacterized protein</fullName>
    </submittedName>
</protein>
<feature type="transmembrane region" description="Helical" evidence="1">
    <location>
        <begin position="38"/>
        <end position="57"/>
    </location>
</feature>
<accession>A0A8J3ZG10</accession>
<evidence type="ECO:0000256" key="1">
    <source>
        <dbReference type="SAM" id="Phobius"/>
    </source>
</evidence>
<name>A0A8J3ZG10_9ACTN</name>
<evidence type="ECO:0000313" key="3">
    <source>
        <dbReference type="Proteomes" id="UP000612585"/>
    </source>
</evidence>
<keyword evidence="1" id="KW-0812">Transmembrane</keyword>
<keyword evidence="1" id="KW-1133">Transmembrane helix</keyword>
<dbReference type="EMBL" id="BOPG01000095">
    <property type="protein sequence ID" value="GIJ63452.1"/>
    <property type="molecule type" value="Genomic_DNA"/>
</dbReference>
<feature type="transmembrane region" description="Helical" evidence="1">
    <location>
        <begin position="63"/>
        <end position="84"/>
    </location>
</feature>
<gene>
    <name evidence="2" type="ORF">Vau01_109680</name>
</gene>
<dbReference type="Pfam" id="PF24838">
    <property type="entry name" value="8xMP"/>
    <property type="match status" value="1"/>
</dbReference>
<evidence type="ECO:0000313" key="2">
    <source>
        <dbReference type="EMBL" id="GIJ63452.1"/>
    </source>
</evidence>
<comment type="caution">
    <text evidence="2">The sequence shown here is derived from an EMBL/GenBank/DDBJ whole genome shotgun (WGS) entry which is preliminary data.</text>
</comment>
<keyword evidence="1" id="KW-0472">Membrane</keyword>
<feature type="transmembrane region" description="Helical" evidence="1">
    <location>
        <begin position="124"/>
        <end position="143"/>
    </location>
</feature>
<keyword evidence="3" id="KW-1185">Reference proteome</keyword>
<dbReference type="InterPro" id="IPR056918">
    <property type="entry name" value="8xMP"/>
</dbReference>
<dbReference type="Proteomes" id="UP000612585">
    <property type="component" value="Unassembled WGS sequence"/>
</dbReference>
<sequence>MAAVTTPARNDQDRRDEENRLWAHGLHTDNSIVQRGNYFLVAQSMLVVAYSILLSVGQQVNRLAIATVIIAVVGMVLAGVWGYVSWSGVQYLRHIQHAAVDRLPEYKQTRETWRSRRRVSALNMFTYVVPSITGVMWGAFLVVL</sequence>
<dbReference type="AlphaFoldDB" id="A0A8J3ZG10"/>